<comment type="caution">
    <text evidence="2">The sequence shown here is derived from an EMBL/GenBank/DDBJ whole genome shotgun (WGS) entry which is preliminary data.</text>
</comment>
<dbReference type="PANTHER" id="PTHR36302:SF1">
    <property type="entry name" value="COPPER CHAPERONE PCU(A)C"/>
    <property type="match status" value="1"/>
</dbReference>
<evidence type="ECO:0000256" key="1">
    <source>
        <dbReference type="SAM" id="SignalP"/>
    </source>
</evidence>
<feature type="signal peptide" evidence="1">
    <location>
        <begin position="1"/>
        <end position="26"/>
    </location>
</feature>
<feature type="chain" id="PRO_5045180612" evidence="1">
    <location>
        <begin position="27"/>
        <end position="162"/>
    </location>
</feature>
<protein>
    <submittedName>
        <fullName evidence="2">Copper chaperone PCu(A)C</fullName>
    </submittedName>
</protein>
<dbReference type="RefSeq" id="WP_376811797.1">
    <property type="nucleotide sequence ID" value="NZ_JBHSDY010000002.1"/>
</dbReference>
<keyword evidence="1" id="KW-0732">Signal</keyword>
<name>A0ABV8RVS0_9BURK</name>
<dbReference type="InterPro" id="IPR058248">
    <property type="entry name" value="Lxx211020-like"/>
</dbReference>
<dbReference type="InterPro" id="IPR036182">
    <property type="entry name" value="PCuAC_sf"/>
</dbReference>
<dbReference type="SUPFAM" id="SSF110087">
    <property type="entry name" value="DR1885-like metal-binding protein"/>
    <property type="match status" value="1"/>
</dbReference>
<dbReference type="PANTHER" id="PTHR36302">
    <property type="entry name" value="BLR7088 PROTEIN"/>
    <property type="match status" value="1"/>
</dbReference>
<dbReference type="Pfam" id="PF04314">
    <property type="entry name" value="PCuAC"/>
    <property type="match status" value="1"/>
</dbReference>
<accession>A0ABV8RVS0</accession>
<sequence length="162" mass="17547">MFTTHKPSIWAIATACTLFVAATAQAQVTVQEPWVRATVAQQQATGAFMRLSSATDSALVQADSPVAKHVEIHEMTMEHDVMKMRQVDRLTLPAGHAVELKPGGYHIMLIDLKEQVQEGSHVPLTLTFENADGKRETVDVSAPVRALAGGAMSGRHGQRGKH</sequence>
<dbReference type="Gene3D" id="2.60.40.1890">
    <property type="entry name" value="PCu(A)C copper chaperone"/>
    <property type="match status" value="1"/>
</dbReference>
<evidence type="ECO:0000313" key="3">
    <source>
        <dbReference type="Proteomes" id="UP001595756"/>
    </source>
</evidence>
<gene>
    <name evidence="2" type="ORF">ACFO0J_04210</name>
</gene>
<keyword evidence="3" id="KW-1185">Reference proteome</keyword>
<organism evidence="2 3">
    <name type="scientific">Castellaniella hirudinis</name>
    <dbReference type="NCBI Taxonomy" id="1144617"/>
    <lineage>
        <taxon>Bacteria</taxon>
        <taxon>Pseudomonadati</taxon>
        <taxon>Pseudomonadota</taxon>
        <taxon>Betaproteobacteria</taxon>
        <taxon>Burkholderiales</taxon>
        <taxon>Alcaligenaceae</taxon>
        <taxon>Castellaniella</taxon>
    </lineage>
</organism>
<evidence type="ECO:0000313" key="2">
    <source>
        <dbReference type="EMBL" id="MFC4297242.1"/>
    </source>
</evidence>
<reference evidence="3" key="1">
    <citation type="journal article" date="2019" name="Int. J. Syst. Evol. Microbiol.">
        <title>The Global Catalogue of Microorganisms (GCM) 10K type strain sequencing project: providing services to taxonomists for standard genome sequencing and annotation.</title>
        <authorList>
            <consortium name="The Broad Institute Genomics Platform"/>
            <consortium name="The Broad Institute Genome Sequencing Center for Infectious Disease"/>
            <person name="Wu L."/>
            <person name="Ma J."/>
        </authorList>
    </citation>
    <scope>NUCLEOTIDE SEQUENCE [LARGE SCALE GENOMIC DNA]</scope>
    <source>
        <strain evidence="3">CGMCC 1.19029</strain>
    </source>
</reference>
<dbReference type="EMBL" id="JBHSDY010000002">
    <property type="protein sequence ID" value="MFC4297242.1"/>
    <property type="molecule type" value="Genomic_DNA"/>
</dbReference>
<dbReference type="Proteomes" id="UP001595756">
    <property type="component" value="Unassembled WGS sequence"/>
</dbReference>
<proteinExistence type="predicted"/>
<dbReference type="InterPro" id="IPR007410">
    <property type="entry name" value="LpqE-like"/>
</dbReference>